<organism evidence="2 3">
    <name type="scientific">Tautonia plasticadhaerens</name>
    <dbReference type="NCBI Taxonomy" id="2527974"/>
    <lineage>
        <taxon>Bacteria</taxon>
        <taxon>Pseudomonadati</taxon>
        <taxon>Planctomycetota</taxon>
        <taxon>Planctomycetia</taxon>
        <taxon>Isosphaerales</taxon>
        <taxon>Isosphaeraceae</taxon>
        <taxon>Tautonia</taxon>
    </lineage>
</organism>
<dbReference type="SMART" id="SM00849">
    <property type="entry name" value="Lactamase_B"/>
    <property type="match status" value="1"/>
</dbReference>
<dbReference type="Pfam" id="PF12706">
    <property type="entry name" value="Lactamase_B_2"/>
    <property type="match status" value="1"/>
</dbReference>
<dbReference type="InterPro" id="IPR001279">
    <property type="entry name" value="Metallo-B-lactamas"/>
</dbReference>
<feature type="domain" description="Metallo-beta-lactamase" evidence="1">
    <location>
        <begin position="13"/>
        <end position="178"/>
    </location>
</feature>
<dbReference type="SUPFAM" id="SSF56281">
    <property type="entry name" value="Metallo-hydrolase/oxidoreductase"/>
    <property type="match status" value="1"/>
</dbReference>
<sequence length="291" mass="31354">MALGFTVLASGSKGNASLVRVDGAGILIDSGLGPRSLSRRLEAVGAECGSLRAVILTHTHGDHANDLTLRWMARHGIPLHCHPGHLDEAGHRPGFRELAGAGLIRTFDDRPFLVAPGLWAEPFELTHSGPTFGFRLEGREGRKGRPSRIGYLTDTGCWCDRVADALADVDLLGVEFNHDEQMQRCSGRSPALIWRNLGDRGHLSNAQGAGLLSAVLDRSAPGTLRHVVLLHLSDDCNRPALAVEVARDALMRSDRRATVLAASQAVPLDPLLVRPARRPRAAVPVGFPWES</sequence>
<name>A0A518H8U6_9BACT</name>
<proteinExistence type="predicted"/>
<dbReference type="EC" id="3.-.-.-" evidence="2"/>
<dbReference type="RefSeq" id="WP_197446360.1">
    <property type="nucleotide sequence ID" value="NZ_CP036426.1"/>
</dbReference>
<dbReference type="PANTHER" id="PTHR47619">
    <property type="entry name" value="METALLO-HYDROLASE YYCJ-RELATED"/>
    <property type="match status" value="1"/>
</dbReference>
<dbReference type="Gene3D" id="3.60.15.10">
    <property type="entry name" value="Ribonuclease Z/Hydroxyacylglutathione hydrolase-like"/>
    <property type="match status" value="1"/>
</dbReference>
<dbReference type="KEGG" id="tpla:ElP_51950"/>
<evidence type="ECO:0000313" key="3">
    <source>
        <dbReference type="Proteomes" id="UP000317835"/>
    </source>
</evidence>
<dbReference type="GO" id="GO:0016787">
    <property type="term" value="F:hydrolase activity"/>
    <property type="evidence" value="ECO:0007669"/>
    <property type="project" value="UniProtKB-KW"/>
</dbReference>
<evidence type="ECO:0000259" key="1">
    <source>
        <dbReference type="SMART" id="SM00849"/>
    </source>
</evidence>
<keyword evidence="2" id="KW-0378">Hydrolase</keyword>
<dbReference type="AlphaFoldDB" id="A0A518H8U6"/>
<reference evidence="2 3" key="1">
    <citation type="submission" date="2019-02" db="EMBL/GenBank/DDBJ databases">
        <title>Deep-cultivation of Planctomycetes and their phenomic and genomic characterization uncovers novel biology.</title>
        <authorList>
            <person name="Wiegand S."/>
            <person name="Jogler M."/>
            <person name="Boedeker C."/>
            <person name="Pinto D."/>
            <person name="Vollmers J."/>
            <person name="Rivas-Marin E."/>
            <person name="Kohn T."/>
            <person name="Peeters S.H."/>
            <person name="Heuer A."/>
            <person name="Rast P."/>
            <person name="Oberbeckmann S."/>
            <person name="Bunk B."/>
            <person name="Jeske O."/>
            <person name="Meyerdierks A."/>
            <person name="Storesund J.E."/>
            <person name="Kallscheuer N."/>
            <person name="Luecker S."/>
            <person name="Lage O.M."/>
            <person name="Pohl T."/>
            <person name="Merkel B.J."/>
            <person name="Hornburger P."/>
            <person name="Mueller R.-W."/>
            <person name="Bruemmer F."/>
            <person name="Labrenz M."/>
            <person name="Spormann A.M."/>
            <person name="Op den Camp H."/>
            <person name="Overmann J."/>
            <person name="Amann R."/>
            <person name="Jetten M.S.M."/>
            <person name="Mascher T."/>
            <person name="Medema M.H."/>
            <person name="Devos D.P."/>
            <person name="Kaster A.-K."/>
            <person name="Ovreas L."/>
            <person name="Rohde M."/>
            <person name="Galperin M.Y."/>
            <person name="Jogler C."/>
        </authorList>
    </citation>
    <scope>NUCLEOTIDE SEQUENCE [LARGE SCALE GENOMIC DNA]</scope>
    <source>
        <strain evidence="2 3">ElP</strain>
    </source>
</reference>
<dbReference type="InterPro" id="IPR052533">
    <property type="entry name" value="WalJ/YycJ-like"/>
</dbReference>
<dbReference type="PANTHER" id="PTHR47619:SF1">
    <property type="entry name" value="EXODEOXYRIBONUCLEASE WALJ"/>
    <property type="match status" value="1"/>
</dbReference>
<accession>A0A518H8U6</accession>
<protein>
    <submittedName>
        <fullName evidence="2">Metallo-hydrolase YycJ</fullName>
        <ecNumber evidence="2">3.-.-.-</ecNumber>
    </submittedName>
</protein>
<evidence type="ECO:0000313" key="2">
    <source>
        <dbReference type="EMBL" id="QDV37260.1"/>
    </source>
</evidence>
<dbReference type="Proteomes" id="UP000317835">
    <property type="component" value="Chromosome"/>
</dbReference>
<keyword evidence="3" id="KW-1185">Reference proteome</keyword>
<gene>
    <name evidence="2" type="primary">yycJ</name>
    <name evidence="2" type="ORF">ElP_51950</name>
</gene>
<dbReference type="EMBL" id="CP036426">
    <property type="protein sequence ID" value="QDV37260.1"/>
    <property type="molecule type" value="Genomic_DNA"/>
</dbReference>
<dbReference type="InterPro" id="IPR036866">
    <property type="entry name" value="RibonucZ/Hydroxyglut_hydro"/>
</dbReference>